<dbReference type="GO" id="GO:0004181">
    <property type="term" value="F:metallocarboxypeptidase activity"/>
    <property type="evidence" value="ECO:0007669"/>
    <property type="project" value="InterPro"/>
</dbReference>
<evidence type="ECO:0000313" key="6">
    <source>
        <dbReference type="Proteomes" id="UP001152447"/>
    </source>
</evidence>
<dbReference type="RefSeq" id="WP_262977047.1">
    <property type="nucleotide sequence ID" value="NZ_CAMAPB010000043.1"/>
</dbReference>
<dbReference type="SMART" id="SM00631">
    <property type="entry name" value="Zn_pept"/>
    <property type="match status" value="1"/>
</dbReference>
<evidence type="ECO:0000256" key="1">
    <source>
        <dbReference type="ARBA" id="ARBA00001947"/>
    </source>
</evidence>
<dbReference type="AlphaFoldDB" id="A0A9W4VTV3"/>
<feature type="domain" description="Peptidase M14" evidence="4">
    <location>
        <begin position="49"/>
        <end position="318"/>
    </location>
</feature>
<dbReference type="GO" id="GO:0008270">
    <property type="term" value="F:zinc ion binding"/>
    <property type="evidence" value="ECO:0007669"/>
    <property type="project" value="InterPro"/>
</dbReference>
<evidence type="ECO:0000259" key="4">
    <source>
        <dbReference type="PROSITE" id="PS52035"/>
    </source>
</evidence>
<dbReference type="CDD" id="cd06241">
    <property type="entry name" value="M14-like"/>
    <property type="match status" value="1"/>
</dbReference>
<comment type="caution">
    <text evidence="5">The sequence shown here is derived from an EMBL/GenBank/DDBJ whole genome shotgun (WGS) entry which is preliminary data.</text>
</comment>
<comment type="caution">
    <text evidence="3">Lacks conserved residue(s) required for the propagation of feature annotation.</text>
</comment>
<dbReference type="PANTHER" id="PTHR11705:SF145">
    <property type="entry name" value="PEPTIDASE M14 CARBOXYPEPTIDASE A DOMAIN-CONTAINING PROTEIN"/>
    <property type="match status" value="1"/>
</dbReference>
<evidence type="ECO:0000256" key="3">
    <source>
        <dbReference type="PROSITE-ProRule" id="PRU01379"/>
    </source>
</evidence>
<accession>A0A9W4VTV3</accession>
<dbReference type="InterPro" id="IPR000834">
    <property type="entry name" value="Peptidase_M14"/>
</dbReference>
<sequence length="605" mass="68175">MFISLLVLSASMANSDHLPPLLPWEGSSTSLLQQQGPLTTDFEISAGVSSPNYADTMAFVDRLVAANPTQFKSKTIGYSNSKRAIKMLIASEQGFFNAGQMANSTKPTVLIQAGIHAGEIDGKDAMFMLLRDIATGKRRDILKKVNILFIPILNVDGHERSSAFNRINQRGPVKMGFRTNANNLNLNRDYTKLDTPEVKSVLQVINDYNPNLYIDVHVTDGADYQYDVTYGYNPVFASESPAISDALNRYFKPVIDQTLAEQGHIPGPLVFVMDKQEFKSGLAGWVATPRFSNGWSDLKSLPTILVENHSLKPYKQRVLGTYVFIDGAIEALSAHKDKLANAVKKEQEFVPKQLIVKRGYSEQPDHIAFKGIAYSKSLSPLSNQQEVSYLGKKQDYDKLPIFWQKEVQHRVEVPKSFFIPPVYTDIIEKLVLHGVSVNKLSGANTQPLKMAKVAQYSFDKAPFEGRFRVSASFDYVPATNVDLDGWFEVSTQQKVGELAVHLLHPEAPDSFFAWGEFNSIFQRTEYMENYALIPFAEKMLADDPKLAQEFDKKVNQDKDFAKNADARLNWLYEHSPFYDQAYLKYPILMSYEENIVIPAQKDKEI</sequence>
<dbReference type="Gene3D" id="3.40.630.10">
    <property type="entry name" value="Zn peptidases"/>
    <property type="match status" value="1"/>
</dbReference>
<dbReference type="SUPFAM" id="SSF53187">
    <property type="entry name" value="Zn-dependent exopeptidases"/>
    <property type="match status" value="1"/>
</dbReference>
<comment type="similarity">
    <text evidence="2 3">Belongs to the peptidase M14 family.</text>
</comment>
<reference evidence="5" key="1">
    <citation type="submission" date="2022-07" db="EMBL/GenBank/DDBJ databases">
        <authorList>
            <person name="Criscuolo A."/>
        </authorList>
    </citation>
    <scope>NUCLEOTIDE SEQUENCE</scope>
    <source>
        <strain evidence="5">CIP103197</strain>
    </source>
</reference>
<dbReference type="Pfam" id="PF00246">
    <property type="entry name" value="Peptidase_M14"/>
    <property type="match status" value="1"/>
</dbReference>
<dbReference type="PANTHER" id="PTHR11705">
    <property type="entry name" value="PROTEASE FAMILY M14 CARBOXYPEPTIDASE A,B"/>
    <property type="match status" value="1"/>
</dbReference>
<gene>
    <name evidence="5" type="ORF">PSEHALCIP103_02726</name>
</gene>
<organism evidence="5 6">
    <name type="scientific">Pseudoalteromonas haloplanktis</name>
    <name type="common">Alteromonas haloplanktis</name>
    <dbReference type="NCBI Taxonomy" id="228"/>
    <lineage>
        <taxon>Bacteria</taxon>
        <taxon>Pseudomonadati</taxon>
        <taxon>Pseudomonadota</taxon>
        <taxon>Gammaproteobacteria</taxon>
        <taxon>Alteromonadales</taxon>
        <taxon>Pseudoalteromonadaceae</taxon>
        <taxon>Pseudoalteromonas</taxon>
    </lineage>
</organism>
<dbReference type="GO" id="GO:0005615">
    <property type="term" value="C:extracellular space"/>
    <property type="evidence" value="ECO:0007669"/>
    <property type="project" value="TreeGrafter"/>
</dbReference>
<dbReference type="EMBL" id="CAMAPB010000043">
    <property type="protein sequence ID" value="CAH9062560.1"/>
    <property type="molecule type" value="Genomic_DNA"/>
</dbReference>
<comment type="cofactor">
    <cofactor evidence="1">
        <name>Zn(2+)</name>
        <dbReference type="ChEBI" id="CHEBI:29105"/>
    </cofactor>
</comment>
<evidence type="ECO:0000256" key="2">
    <source>
        <dbReference type="ARBA" id="ARBA00005988"/>
    </source>
</evidence>
<evidence type="ECO:0000313" key="5">
    <source>
        <dbReference type="EMBL" id="CAH9062560.1"/>
    </source>
</evidence>
<protein>
    <recommendedName>
        <fullName evidence="4">Peptidase M14 domain-containing protein</fullName>
    </recommendedName>
</protein>
<dbReference type="Proteomes" id="UP001152447">
    <property type="component" value="Unassembled WGS sequence"/>
</dbReference>
<dbReference type="GO" id="GO:0006508">
    <property type="term" value="P:proteolysis"/>
    <property type="evidence" value="ECO:0007669"/>
    <property type="project" value="InterPro"/>
</dbReference>
<name>A0A9W4VTV3_PSEHA</name>
<dbReference type="PROSITE" id="PS52035">
    <property type="entry name" value="PEPTIDASE_M14"/>
    <property type="match status" value="1"/>
</dbReference>
<keyword evidence="6" id="KW-1185">Reference proteome</keyword>
<proteinExistence type="inferred from homology"/>